<gene>
    <name evidence="4" type="ORF">PS1_0211</name>
</gene>
<dbReference type="Pfam" id="PF04851">
    <property type="entry name" value="ResIII"/>
    <property type="match status" value="1"/>
</dbReference>
<dbReference type="Gene3D" id="3.40.50.300">
    <property type="entry name" value="P-loop containing nucleotide triphosphate hydrolases"/>
    <property type="match status" value="2"/>
</dbReference>
<reference evidence="4" key="1">
    <citation type="submission" date="2019-06" db="EMBL/GenBank/DDBJ databases">
        <title>Complete genome sequence of Aeromonas hydrophila bacteriophage PS1.</title>
        <authorList>
            <person name="Rai S."/>
            <person name="Tyagi A."/>
            <person name="Kumar N."/>
            <person name="Singh N."/>
        </authorList>
    </citation>
    <scope>NUCLEOTIDE SEQUENCE [LARGE SCALE GENOMIC DNA]</scope>
</reference>
<organism evidence="4 5">
    <name type="scientific">Aeromonas phage PS1</name>
    <dbReference type="NCBI Taxonomy" id="2591406"/>
    <lineage>
        <taxon>Viruses</taxon>
        <taxon>Duplodnaviria</taxon>
        <taxon>Heunggongvirae</taxon>
        <taxon>Uroviricota</taxon>
        <taxon>Caudoviricetes</taxon>
        <taxon>Chimalliviridae</taxon>
        <taxon>Ferozepurvirus</taxon>
        <taxon>Ferozepurvirus PS1</taxon>
    </lineage>
</organism>
<dbReference type="InterPro" id="IPR027417">
    <property type="entry name" value="P-loop_NTPase"/>
</dbReference>
<evidence type="ECO:0000313" key="4">
    <source>
        <dbReference type="EMBL" id="QHB49872.1"/>
    </source>
</evidence>
<dbReference type="InterPro" id="IPR014001">
    <property type="entry name" value="Helicase_ATP-bd"/>
</dbReference>
<dbReference type="GO" id="GO:0031297">
    <property type="term" value="P:replication fork processing"/>
    <property type="evidence" value="ECO:0007669"/>
    <property type="project" value="TreeGrafter"/>
</dbReference>
<evidence type="ECO:0000313" key="5">
    <source>
        <dbReference type="Proteomes" id="UP000317703"/>
    </source>
</evidence>
<evidence type="ECO:0000259" key="2">
    <source>
        <dbReference type="PROSITE" id="PS51192"/>
    </source>
</evidence>
<dbReference type="GO" id="GO:0004386">
    <property type="term" value="F:helicase activity"/>
    <property type="evidence" value="ECO:0007669"/>
    <property type="project" value="UniProtKB-KW"/>
</dbReference>
<dbReference type="PROSITE" id="PS51194">
    <property type="entry name" value="HELICASE_CTER"/>
    <property type="match status" value="1"/>
</dbReference>
<dbReference type="GO" id="GO:0006281">
    <property type="term" value="P:DNA repair"/>
    <property type="evidence" value="ECO:0007669"/>
    <property type="project" value="TreeGrafter"/>
</dbReference>
<keyword evidence="4" id="KW-0347">Helicase</keyword>
<dbReference type="GO" id="GO:0016787">
    <property type="term" value="F:hydrolase activity"/>
    <property type="evidence" value="ECO:0007669"/>
    <property type="project" value="UniProtKB-KW"/>
</dbReference>
<dbReference type="SUPFAM" id="SSF52540">
    <property type="entry name" value="P-loop containing nucleoside triphosphate hydrolases"/>
    <property type="match status" value="2"/>
</dbReference>
<name>A0A6B9LY69_9CAUD</name>
<dbReference type="GO" id="GO:0005524">
    <property type="term" value="F:ATP binding"/>
    <property type="evidence" value="ECO:0007669"/>
    <property type="project" value="InterPro"/>
</dbReference>
<keyword evidence="1" id="KW-0378">Hydrolase</keyword>
<dbReference type="Pfam" id="PF00271">
    <property type="entry name" value="Helicase_C"/>
    <property type="match status" value="1"/>
</dbReference>
<accession>A0A6B9LY69</accession>
<dbReference type="InterPro" id="IPR001650">
    <property type="entry name" value="Helicase_C-like"/>
</dbReference>
<protein>
    <submittedName>
        <fullName evidence="4">DNA helicase</fullName>
    </submittedName>
</protein>
<dbReference type="Proteomes" id="UP000317703">
    <property type="component" value="Segment"/>
</dbReference>
<dbReference type="GO" id="GO:0003677">
    <property type="term" value="F:DNA binding"/>
    <property type="evidence" value="ECO:0007669"/>
    <property type="project" value="InterPro"/>
</dbReference>
<dbReference type="PANTHER" id="PTHR45766:SF6">
    <property type="entry name" value="SWI_SNF-RELATED MATRIX-ASSOCIATED ACTIN-DEPENDENT REGULATOR OF CHROMATIN SUBFAMILY A-LIKE PROTEIN 1"/>
    <property type="match status" value="1"/>
</dbReference>
<keyword evidence="4" id="KW-0067">ATP-binding</keyword>
<feature type="domain" description="Helicase C-terminal" evidence="3">
    <location>
        <begin position="458"/>
        <end position="609"/>
    </location>
</feature>
<dbReference type="PROSITE" id="PS51192">
    <property type="entry name" value="HELICASE_ATP_BIND_1"/>
    <property type="match status" value="1"/>
</dbReference>
<keyword evidence="5" id="KW-1185">Reference proteome</keyword>
<feature type="domain" description="Helicase ATP-binding" evidence="2">
    <location>
        <begin position="96"/>
        <end position="261"/>
    </location>
</feature>
<evidence type="ECO:0000256" key="1">
    <source>
        <dbReference type="ARBA" id="ARBA00022801"/>
    </source>
</evidence>
<proteinExistence type="predicted"/>
<dbReference type="SMART" id="SM00487">
    <property type="entry name" value="DEXDc"/>
    <property type="match status" value="1"/>
</dbReference>
<dbReference type="InterPro" id="IPR006935">
    <property type="entry name" value="Helicase/UvrB_N"/>
</dbReference>
<keyword evidence="4" id="KW-0547">Nucleotide-binding</keyword>
<dbReference type="EMBL" id="MN032614">
    <property type="protein sequence ID" value="QHB49872.1"/>
    <property type="molecule type" value="Genomic_DNA"/>
</dbReference>
<sequence length="663" mass="76601">MITRLNARSFKIHKFFMVEFAWILDHLTNQKNKRTVDRYYVGIHKYKQLYDEVKTKTWLETTYQTFPSYPVDEALKEFTLKPFPDQYDFLTDYSRIKYGFQLRGCLLDAATGSGKSFCSLVWSKMISKGKLFIVVPKGLVYSPWVNEINNVYKKPPKVWTSLDGTNILDHVDAEIFIIHKEPIRTESWELAIKTITKNGQLPAKVIVDECHNYNEHSSQQTKGLIEFCSHPYISDVLFMSGTPIKAQGKETFALFVVIDKFFDKQVRDNFLKMYGRDNTFLNEMLAHRLGRIKYTIPAITTMEAPPEPEVIKVLFPGAEAFTLNNIRNDMLTYITDRVKFYKERMDVYKEDWLIYVNDFKERRWSDQTTQARIAQYIQYVNYFQKNGYNNFTDSDKSKFCANVEKEIESYLKGEDLHYFRHIKSAVKYVGLKIRGEALGNVLGKARMNAIKETIRHANLPKLIDSVKKKTLVYTSYVEVIKELEDYFKEVGLKSVSVYGNNSTEIDKVISQLADDPDTNPLITTFQTLREGKPMLMANQIILMNSPFRSYELTQTIARVHRRGQDEKCYVYLIDLDTGEEENITSRSIDILEWSREQVEQLLGGGKIPGVAELGVNTTAIGGMESGEYIWDIPTTNPLLDIPLDVVEAVPSISLIRTSISDVF</sequence>
<dbReference type="PANTHER" id="PTHR45766">
    <property type="entry name" value="DNA ANNEALING HELICASE AND ENDONUCLEASE ZRANB3 FAMILY MEMBER"/>
    <property type="match status" value="1"/>
</dbReference>
<evidence type="ECO:0000259" key="3">
    <source>
        <dbReference type="PROSITE" id="PS51194"/>
    </source>
</evidence>